<reference evidence="1 2" key="1">
    <citation type="submission" date="2016-03" db="EMBL/GenBank/DDBJ databases">
        <title>Genome sequence of Providencia stuartii strain, isolated from the salivary glands of larval Lucilia sericata.</title>
        <authorList>
            <person name="Yuan Y."/>
            <person name="Zhang Y."/>
            <person name="Fu S."/>
            <person name="Crippen T.L."/>
            <person name="Visi D."/>
            <person name="Benbow M.E."/>
            <person name="Allen M."/>
            <person name="Tomberlin J.K."/>
            <person name="Sze S.-H."/>
            <person name="Tarone A.M."/>
        </authorList>
    </citation>
    <scope>NUCLEOTIDE SEQUENCE [LARGE SCALE GENOMIC DNA]</scope>
    <source>
        <strain evidence="1 2">Crippen</strain>
    </source>
</reference>
<accession>A0A1S1HP10</accession>
<dbReference type="InterPro" id="IPR010454">
    <property type="entry name" value="Phage_NinH"/>
</dbReference>
<organism evidence="1 2">
    <name type="scientific">Providencia stuartii</name>
    <dbReference type="NCBI Taxonomy" id="588"/>
    <lineage>
        <taxon>Bacteria</taxon>
        <taxon>Pseudomonadati</taxon>
        <taxon>Pseudomonadota</taxon>
        <taxon>Gammaproteobacteria</taxon>
        <taxon>Enterobacterales</taxon>
        <taxon>Morganellaceae</taxon>
        <taxon>Providencia</taxon>
    </lineage>
</organism>
<evidence type="ECO:0000313" key="2">
    <source>
        <dbReference type="Proteomes" id="UP000179588"/>
    </source>
</evidence>
<gene>
    <name evidence="1" type="ORF">A3Q29_06895</name>
</gene>
<evidence type="ECO:0008006" key="3">
    <source>
        <dbReference type="Google" id="ProtNLM"/>
    </source>
</evidence>
<dbReference type="Proteomes" id="UP000179588">
    <property type="component" value="Unassembled WGS sequence"/>
</dbReference>
<keyword evidence="2" id="KW-1185">Reference proteome</keyword>
<evidence type="ECO:0000313" key="1">
    <source>
        <dbReference type="EMBL" id="OHT23151.1"/>
    </source>
</evidence>
<dbReference type="Pfam" id="PF06322">
    <property type="entry name" value="Phage_NinH"/>
    <property type="match status" value="1"/>
</dbReference>
<sequence>MQAEITTIPELLIKHYGNMTEVGRLIGANRGTIRKYVRDSSAESHIVINGRLMVRHRGGDRWKCKESQEAK</sequence>
<protein>
    <recommendedName>
        <fullName evidence="3">Protein ninH</fullName>
    </recommendedName>
</protein>
<comment type="caution">
    <text evidence="1">The sequence shown here is derived from an EMBL/GenBank/DDBJ whole genome shotgun (WGS) entry which is preliminary data.</text>
</comment>
<dbReference type="EMBL" id="LVIE01000190">
    <property type="protein sequence ID" value="OHT23151.1"/>
    <property type="molecule type" value="Genomic_DNA"/>
</dbReference>
<proteinExistence type="predicted"/>
<dbReference type="AlphaFoldDB" id="A0A1S1HP10"/>
<name>A0A1S1HP10_PROST</name>